<dbReference type="InterPro" id="IPR012885">
    <property type="entry name" value="F-box_Sdz-33"/>
</dbReference>
<gene>
    <name evidence="2" type="ORF">CRE_19429</name>
</gene>
<sequence>MENSKPFPLFRLPRLAIEEVISTMAPFEIINFSMTSLKIKYFIKCYLRTSRHSQYVLRVSTSKEPTVIIRGSEVYFQLITTTDEAKHGKREFDDSMGTEKFDELWMYSENVLDGWMEVVETVIEIFKFIGHFVVFKIDEFPTRNKAIVDFIKSQTPSIDGCDIYGKTETDEDVEYFLNNINVTNCLGILLKLSNHFKFPQVNFLDTCTLDPANWVTFDQLLLLDGARFFIQGSPLTNQKLNQFLILWMASQCHQNLCFLLINIDDPESLDTILDLPHEIMDPNLERIVTLPHNNTALLRGGIDIKRNDGMTATLYFNWRGDEMLLTMVVSRIE</sequence>
<accession>E3NA15</accession>
<dbReference type="PANTHER" id="PTHR21503">
    <property type="entry name" value="F-BOX-CONTAINING HYPOTHETICAL PROTEIN C.ELEGANS"/>
    <property type="match status" value="1"/>
</dbReference>
<dbReference type="InParanoid" id="E3NA15"/>
<dbReference type="FunCoup" id="E3NA15">
    <property type="interactions" value="975"/>
</dbReference>
<dbReference type="Proteomes" id="UP000008281">
    <property type="component" value="Unassembled WGS sequence"/>
</dbReference>
<evidence type="ECO:0000259" key="1">
    <source>
        <dbReference type="Pfam" id="PF07735"/>
    </source>
</evidence>
<dbReference type="Pfam" id="PF07735">
    <property type="entry name" value="FBA_2"/>
    <property type="match status" value="1"/>
</dbReference>
<evidence type="ECO:0000313" key="3">
    <source>
        <dbReference type="Proteomes" id="UP000008281"/>
    </source>
</evidence>
<reference evidence="2" key="1">
    <citation type="submission" date="2007-07" db="EMBL/GenBank/DDBJ databases">
        <title>PCAP assembly of the Caenorhabditis remanei genome.</title>
        <authorList>
            <consortium name="The Caenorhabditis remanei Sequencing Consortium"/>
            <person name="Wilson R.K."/>
        </authorList>
    </citation>
    <scope>NUCLEOTIDE SEQUENCE [LARGE SCALE GENOMIC DNA]</scope>
    <source>
        <strain evidence="2">PB4641</strain>
    </source>
</reference>
<feature type="domain" description="Sdz-33 F-box" evidence="1">
    <location>
        <begin position="204"/>
        <end position="259"/>
    </location>
</feature>
<dbReference type="AlphaFoldDB" id="E3NA15"/>
<name>E3NA15_CAERE</name>
<organism evidence="3">
    <name type="scientific">Caenorhabditis remanei</name>
    <name type="common">Caenorhabditis vulgaris</name>
    <dbReference type="NCBI Taxonomy" id="31234"/>
    <lineage>
        <taxon>Eukaryota</taxon>
        <taxon>Metazoa</taxon>
        <taxon>Ecdysozoa</taxon>
        <taxon>Nematoda</taxon>
        <taxon>Chromadorea</taxon>
        <taxon>Rhabditida</taxon>
        <taxon>Rhabditina</taxon>
        <taxon>Rhabditomorpha</taxon>
        <taxon>Rhabditoidea</taxon>
        <taxon>Rhabditidae</taxon>
        <taxon>Peloderinae</taxon>
        <taxon>Caenorhabditis</taxon>
    </lineage>
</organism>
<dbReference type="PANTHER" id="PTHR21503:SF53">
    <property type="entry name" value="F-BOX ASSOCIATED DOMAIN-CONTAINING PROTEIN-RELATED"/>
    <property type="match status" value="1"/>
</dbReference>
<dbReference type="HOGENOM" id="CLU_028840_3_1_1"/>
<evidence type="ECO:0000313" key="2">
    <source>
        <dbReference type="EMBL" id="EFO90883.1"/>
    </source>
</evidence>
<proteinExistence type="predicted"/>
<dbReference type="eggNOG" id="ENOG502TJQU">
    <property type="taxonomic scope" value="Eukaryota"/>
</dbReference>
<keyword evidence="3" id="KW-1185">Reference proteome</keyword>
<dbReference type="EMBL" id="DS268570">
    <property type="protein sequence ID" value="EFO90883.1"/>
    <property type="molecule type" value="Genomic_DNA"/>
</dbReference>
<dbReference type="OrthoDB" id="5842403at2759"/>
<protein>
    <recommendedName>
        <fullName evidence="1">Sdz-33 F-box domain-containing protein</fullName>
    </recommendedName>
</protein>